<dbReference type="PANTHER" id="PTHR30031:SF0">
    <property type="entry name" value="PHOSPHOENOLPYRUVATE CARBOXYKINASE (ATP)"/>
    <property type="match status" value="1"/>
</dbReference>
<dbReference type="SUPFAM" id="SSF68923">
    <property type="entry name" value="PEP carboxykinase N-terminal domain"/>
    <property type="match status" value="1"/>
</dbReference>
<dbReference type="EMBL" id="JBDIME010000069">
    <property type="protein sequence ID" value="MEN2793675.1"/>
    <property type="molecule type" value="Genomic_DNA"/>
</dbReference>
<evidence type="ECO:0000256" key="3">
    <source>
        <dbReference type="SAM" id="MobiDB-lite"/>
    </source>
</evidence>
<protein>
    <submittedName>
        <fullName evidence="4">Phosphoenolpyruvate carboxykinase (ATP)</fullName>
        <ecNumber evidence="4">4.1.1.49</ecNumber>
    </submittedName>
</protein>
<accession>A0ABU9YCX9</accession>
<comment type="caution">
    <text evidence="4">The sequence shown here is derived from an EMBL/GenBank/DDBJ whole genome shotgun (WGS) entry which is preliminary data.</text>
</comment>
<dbReference type="Pfam" id="PF01293">
    <property type="entry name" value="PEPCK_ATP"/>
    <property type="match status" value="1"/>
</dbReference>
<gene>
    <name evidence="4" type="ORF">ABC974_28960</name>
</gene>
<dbReference type="Proteomes" id="UP001419910">
    <property type="component" value="Unassembled WGS sequence"/>
</dbReference>
<name>A0ABU9YCX9_9SPHN</name>
<evidence type="ECO:0000313" key="4">
    <source>
        <dbReference type="EMBL" id="MEN2793675.1"/>
    </source>
</evidence>
<feature type="region of interest" description="Disordered" evidence="3">
    <location>
        <begin position="106"/>
        <end position="134"/>
    </location>
</feature>
<dbReference type="InterPro" id="IPR008210">
    <property type="entry name" value="PEP_carboxykinase_N"/>
</dbReference>
<organism evidence="4 5">
    <name type="scientific">Sphingomonas oligophenolica</name>
    <dbReference type="NCBI Taxonomy" id="301154"/>
    <lineage>
        <taxon>Bacteria</taxon>
        <taxon>Pseudomonadati</taxon>
        <taxon>Pseudomonadota</taxon>
        <taxon>Alphaproteobacteria</taxon>
        <taxon>Sphingomonadales</taxon>
        <taxon>Sphingomonadaceae</taxon>
        <taxon>Sphingomonas</taxon>
    </lineage>
</organism>
<dbReference type="EC" id="4.1.1.49" evidence="4"/>
<dbReference type="PANTHER" id="PTHR30031">
    <property type="entry name" value="PHOSPHOENOLPYRUVATE CARBOXYKINASE ATP"/>
    <property type="match status" value="1"/>
</dbReference>
<dbReference type="GO" id="GO:0004612">
    <property type="term" value="F:phosphoenolpyruvate carboxykinase (ATP) activity"/>
    <property type="evidence" value="ECO:0007669"/>
    <property type="project" value="UniProtKB-EC"/>
</dbReference>
<reference evidence="4 5" key="1">
    <citation type="submission" date="2024-05" db="EMBL/GenBank/DDBJ databases">
        <authorList>
            <person name="Liu Q."/>
            <person name="Xin Y.-H."/>
        </authorList>
    </citation>
    <scope>NUCLEOTIDE SEQUENCE [LARGE SCALE GENOMIC DNA]</scope>
    <source>
        <strain evidence="4 5">CGMCC 1.10181</strain>
    </source>
</reference>
<keyword evidence="1" id="KW-0312">Gluconeogenesis</keyword>
<dbReference type="InterPro" id="IPR001272">
    <property type="entry name" value="PEP_carboxykinase_ATP"/>
</dbReference>
<keyword evidence="2" id="KW-0210">Decarboxylase</keyword>
<dbReference type="Gene3D" id="3.40.449.10">
    <property type="entry name" value="Phosphoenolpyruvate Carboxykinase, domain 1"/>
    <property type="match status" value="1"/>
</dbReference>
<keyword evidence="4" id="KW-0456">Lyase</keyword>
<sequence length="134" mass="14893">MSDRIPDAGLEAQGIETRATLHWNLVTARLIEAAVARGEGKLSADGPLVVETGLHTGRSAQDKFIVRDAETESTVWWGKSNKAMTPEHLAALKADFLAELDRQIRHWPPDADQGDPRAAQRRARRQPEQCRVPH</sequence>
<keyword evidence="5" id="KW-1185">Reference proteome</keyword>
<evidence type="ECO:0000313" key="5">
    <source>
        <dbReference type="Proteomes" id="UP001419910"/>
    </source>
</evidence>
<proteinExistence type="predicted"/>
<evidence type="ECO:0000256" key="1">
    <source>
        <dbReference type="ARBA" id="ARBA00022432"/>
    </source>
</evidence>
<evidence type="ECO:0000256" key="2">
    <source>
        <dbReference type="ARBA" id="ARBA00022793"/>
    </source>
</evidence>